<accession>B4DBN7</accession>
<feature type="domain" description="NodB homology" evidence="2">
    <location>
        <begin position="34"/>
        <end position="127"/>
    </location>
</feature>
<evidence type="ECO:0000313" key="3">
    <source>
        <dbReference type="EMBL" id="EDY16139.1"/>
    </source>
</evidence>
<dbReference type="InterPro" id="IPR002509">
    <property type="entry name" value="NODB_dom"/>
</dbReference>
<protein>
    <submittedName>
        <fullName evidence="3">Polysaccharide deacetylase</fullName>
    </submittedName>
</protein>
<evidence type="ECO:0000313" key="4">
    <source>
        <dbReference type="Proteomes" id="UP000005824"/>
    </source>
</evidence>
<organism evidence="3 4">
    <name type="scientific">Chthoniobacter flavus Ellin428</name>
    <dbReference type="NCBI Taxonomy" id="497964"/>
    <lineage>
        <taxon>Bacteria</taxon>
        <taxon>Pseudomonadati</taxon>
        <taxon>Verrucomicrobiota</taxon>
        <taxon>Spartobacteria</taxon>
        <taxon>Chthoniobacterales</taxon>
        <taxon>Chthoniobacteraceae</taxon>
        <taxon>Chthoniobacter</taxon>
    </lineage>
</organism>
<dbReference type="GO" id="GO:0005975">
    <property type="term" value="P:carbohydrate metabolic process"/>
    <property type="evidence" value="ECO:0007669"/>
    <property type="project" value="InterPro"/>
</dbReference>
<feature type="chain" id="PRO_5002800737" evidence="1">
    <location>
        <begin position="22"/>
        <end position="319"/>
    </location>
</feature>
<reference evidence="3 4" key="1">
    <citation type="journal article" date="2011" name="J. Bacteriol.">
        <title>Genome sequence of Chthoniobacter flavus Ellin428, an aerobic heterotrophic soil bacterium.</title>
        <authorList>
            <person name="Kant R."/>
            <person name="van Passel M.W."/>
            <person name="Palva A."/>
            <person name="Lucas S."/>
            <person name="Lapidus A."/>
            <person name="Glavina Del Rio T."/>
            <person name="Dalin E."/>
            <person name="Tice H."/>
            <person name="Bruce D."/>
            <person name="Goodwin L."/>
            <person name="Pitluck S."/>
            <person name="Larimer F.W."/>
            <person name="Land M.L."/>
            <person name="Hauser L."/>
            <person name="Sangwan P."/>
            <person name="de Vos W.M."/>
            <person name="Janssen P.H."/>
            <person name="Smidt H."/>
        </authorList>
    </citation>
    <scope>NUCLEOTIDE SEQUENCE [LARGE SCALE GENOMIC DNA]</scope>
    <source>
        <strain evidence="3 4">Ellin428</strain>
    </source>
</reference>
<dbReference type="STRING" id="497964.CfE428DRAFT_6328"/>
<comment type="caution">
    <text evidence="3">The sequence shown here is derived from an EMBL/GenBank/DDBJ whole genome shotgun (WGS) entry which is preliminary data.</text>
</comment>
<keyword evidence="4" id="KW-1185">Reference proteome</keyword>
<dbReference type="EMBL" id="ABVL01000039">
    <property type="protein sequence ID" value="EDY16139.1"/>
    <property type="molecule type" value="Genomic_DNA"/>
</dbReference>
<evidence type="ECO:0000256" key="1">
    <source>
        <dbReference type="SAM" id="SignalP"/>
    </source>
</evidence>
<dbReference type="InterPro" id="IPR011330">
    <property type="entry name" value="Glyco_hydro/deAcase_b/a-brl"/>
</dbReference>
<dbReference type="Pfam" id="PF01522">
    <property type="entry name" value="Polysacc_deac_1"/>
    <property type="match status" value="1"/>
</dbReference>
<dbReference type="Proteomes" id="UP000005824">
    <property type="component" value="Unassembled WGS sequence"/>
</dbReference>
<feature type="signal peptide" evidence="1">
    <location>
        <begin position="1"/>
        <end position="21"/>
    </location>
</feature>
<dbReference type="GO" id="GO:0016810">
    <property type="term" value="F:hydrolase activity, acting on carbon-nitrogen (but not peptide) bonds"/>
    <property type="evidence" value="ECO:0007669"/>
    <property type="project" value="InterPro"/>
</dbReference>
<proteinExistence type="predicted"/>
<dbReference type="eggNOG" id="COG0726">
    <property type="taxonomic scope" value="Bacteria"/>
</dbReference>
<gene>
    <name evidence="3" type="ORF">CfE428DRAFT_6328</name>
</gene>
<sequence>MIRCFLPILALLLASSIAASAADGETQVLKWKDGKKACFLLGFDDSAPSQLKNVVPELEKRKIVGTFYLVTGNGVWAGTKAKWEEAAKSPYIVVANHTFTHKGVENAEGVEPELAKCNEVLYALHPERKQPYLMAWGKPGGVPWIVSKDEMKAALERNHLIERPPFAGPPINYKTQEATLAVVDQALAKGEMGYLVFHGVGGDWLVTPVEWFTALLDKLEQHRDELWITDCASWKKYTSERDTAEVKVVESNKNHIRLSLTDKMDPALYDEPLTLSTKVPGNWKSCSVTQGQTKTTAAIHDGVAQYAAVPGASDIVLQP</sequence>
<dbReference type="Gene3D" id="3.20.20.370">
    <property type="entry name" value="Glycoside hydrolase/deacetylase"/>
    <property type="match status" value="1"/>
</dbReference>
<name>B4DBN7_9BACT</name>
<dbReference type="AlphaFoldDB" id="B4DBN7"/>
<keyword evidence="1" id="KW-0732">Signal</keyword>
<dbReference type="InParanoid" id="B4DBN7"/>
<dbReference type="RefSeq" id="WP_006983646.1">
    <property type="nucleotide sequence ID" value="NZ_ABVL01000039.1"/>
</dbReference>
<dbReference type="SUPFAM" id="SSF88713">
    <property type="entry name" value="Glycoside hydrolase/deacetylase"/>
    <property type="match status" value="1"/>
</dbReference>
<evidence type="ECO:0000259" key="2">
    <source>
        <dbReference type="Pfam" id="PF01522"/>
    </source>
</evidence>